<feature type="compositionally biased region" description="Basic and acidic residues" evidence="1">
    <location>
        <begin position="23"/>
        <end position="35"/>
    </location>
</feature>
<accession>A0ABP0F204</accession>
<comment type="caution">
    <text evidence="3">The sequence shown here is derived from an EMBL/GenBank/DDBJ whole genome shotgun (WGS) entry which is preliminary data.</text>
</comment>
<feature type="compositionally biased region" description="Basic and acidic residues" evidence="1">
    <location>
        <begin position="329"/>
        <end position="343"/>
    </location>
</feature>
<feature type="compositionally biased region" description="Polar residues" evidence="1">
    <location>
        <begin position="155"/>
        <end position="166"/>
    </location>
</feature>
<evidence type="ECO:0000313" key="4">
    <source>
        <dbReference type="Proteomes" id="UP001642483"/>
    </source>
</evidence>
<feature type="region of interest" description="Disordered" evidence="1">
    <location>
        <begin position="155"/>
        <end position="195"/>
    </location>
</feature>
<gene>
    <name evidence="3" type="ORF">CVLEPA_LOCUS3508</name>
</gene>
<feature type="compositionally biased region" description="Low complexity" evidence="1">
    <location>
        <begin position="178"/>
        <end position="189"/>
    </location>
</feature>
<name>A0ABP0F204_CLALP</name>
<feature type="region of interest" description="Disordered" evidence="1">
    <location>
        <begin position="316"/>
        <end position="350"/>
    </location>
</feature>
<feature type="region of interest" description="Disordered" evidence="1">
    <location>
        <begin position="1"/>
        <end position="44"/>
    </location>
</feature>
<sequence>MATTAQNIPEITSEDLGSTETAITKRSEIEKERRVSSSGIRRSPNWSTSEIQILCDFVRENKAQLFGIGQVGGKKGINAIKKKHWEICAAMINTKAGKSRHWSQVRKKWKDLSYFARSCQKKEEKMHESGKADGKFGEGSIINSDDLFADDINSFPSNDSVANETEISNHSDESITMSSSAATSPFSTSDGSVKSERDITNTINNIEFCFQPDVPSSLNQRQSQADSPCIQPTETVRAKKVASPFQQRSCCCANSNDQIDNDRRCKGASQMTPYQESILQITKEQLVVQRKFLRCARDIVHWTRRIGSSLTKLKRRSGESLVQPPKRYRREELSRTRWRHESETSDPEYF</sequence>
<proteinExistence type="predicted"/>
<organism evidence="3 4">
    <name type="scientific">Clavelina lepadiformis</name>
    <name type="common">Light-bulb sea squirt</name>
    <name type="synonym">Ascidia lepadiformis</name>
    <dbReference type="NCBI Taxonomy" id="159417"/>
    <lineage>
        <taxon>Eukaryota</taxon>
        <taxon>Metazoa</taxon>
        <taxon>Chordata</taxon>
        <taxon>Tunicata</taxon>
        <taxon>Ascidiacea</taxon>
        <taxon>Aplousobranchia</taxon>
        <taxon>Clavelinidae</taxon>
        <taxon>Clavelina</taxon>
    </lineage>
</organism>
<dbReference type="Pfam" id="PF13873">
    <property type="entry name" value="Myb_DNA-bind_5"/>
    <property type="match status" value="1"/>
</dbReference>
<evidence type="ECO:0000259" key="2">
    <source>
        <dbReference type="Pfam" id="PF13873"/>
    </source>
</evidence>
<dbReference type="InterPro" id="IPR028002">
    <property type="entry name" value="Myb_DNA-bind_5"/>
</dbReference>
<dbReference type="EMBL" id="CAWYQH010000002">
    <property type="protein sequence ID" value="CAK8673749.1"/>
    <property type="molecule type" value="Genomic_DNA"/>
</dbReference>
<dbReference type="Proteomes" id="UP001642483">
    <property type="component" value="Unassembled WGS sequence"/>
</dbReference>
<evidence type="ECO:0000313" key="3">
    <source>
        <dbReference type="EMBL" id="CAK8673749.1"/>
    </source>
</evidence>
<reference evidence="3 4" key="1">
    <citation type="submission" date="2024-02" db="EMBL/GenBank/DDBJ databases">
        <authorList>
            <person name="Daric V."/>
            <person name="Darras S."/>
        </authorList>
    </citation>
    <scope>NUCLEOTIDE SEQUENCE [LARGE SCALE GENOMIC DNA]</scope>
</reference>
<feature type="domain" description="Myb/SANT-like DNA-binding" evidence="2">
    <location>
        <begin position="42"/>
        <end position="118"/>
    </location>
</feature>
<keyword evidence="4" id="KW-1185">Reference proteome</keyword>
<feature type="compositionally biased region" description="Polar residues" evidence="1">
    <location>
        <begin position="1"/>
        <end position="22"/>
    </location>
</feature>
<evidence type="ECO:0000256" key="1">
    <source>
        <dbReference type="SAM" id="MobiDB-lite"/>
    </source>
</evidence>
<protein>
    <recommendedName>
        <fullName evidence="2">Myb/SANT-like DNA-binding domain-containing protein</fullName>
    </recommendedName>
</protein>